<sequence>MKISDQDIAALNEHLTYKLNQMRIYHSLTVALLNNEIDQYGTFLDERQHIIDEVNAANLRIKRCLSAEDASLKAIEQAMRGKEAKVSDPRFNAALKLTKQIYELINDIALLDKKLILKTEEKKNGMLEELKGMSGQRKVVDTLYFTGQNPSIGKNYDIKR</sequence>
<proteinExistence type="predicted"/>
<evidence type="ECO:0000313" key="1">
    <source>
        <dbReference type="EMBL" id="SDN37326.1"/>
    </source>
</evidence>
<protein>
    <recommendedName>
        <fullName evidence="3">FlgN protein</fullName>
    </recommendedName>
</protein>
<accession>A0A1H0AVU1</accession>
<dbReference type="RefSeq" id="WP_092640261.1">
    <property type="nucleotide sequence ID" value="NZ_FNID01000017.1"/>
</dbReference>
<keyword evidence="2" id="KW-1185">Reference proteome</keyword>
<evidence type="ECO:0008006" key="3">
    <source>
        <dbReference type="Google" id="ProtNLM"/>
    </source>
</evidence>
<gene>
    <name evidence="1" type="ORF">SAMN05192585_11754</name>
</gene>
<dbReference type="STRING" id="258515.SAMN05192585_11754"/>
<dbReference type="EMBL" id="FNID01000017">
    <property type="protein sequence ID" value="SDN37326.1"/>
    <property type="molecule type" value="Genomic_DNA"/>
</dbReference>
<dbReference type="AlphaFoldDB" id="A0A1H0AVU1"/>
<evidence type="ECO:0000313" key="2">
    <source>
        <dbReference type="Proteomes" id="UP000199182"/>
    </source>
</evidence>
<dbReference type="Proteomes" id="UP000199182">
    <property type="component" value="Unassembled WGS sequence"/>
</dbReference>
<name>A0A1H0AVU1_9FIRM</name>
<organism evidence="1 2">
    <name type="scientific">Acetanaerobacterium elongatum</name>
    <dbReference type="NCBI Taxonomy" id="258515"/>
    <lineage>
        <taxon>Bacteria</taxon>
        <taxon>Bacillati</taxon>
        <taxon>Bacillota</taxon>
        <taxon>Clostridia</taxon>
        <taxon>Eubacteriales</taxon>
        <taxon>Oscillospiraceae</taxon>
        <taxon>Acetanaerobacterium</taxon>
    </lineage>
</organism>
<reference evidence="1 2" key="1">
    <citation type="submission" date="2016-10" db="EMBL/GenBank/DDBJ databases">
        <authorList>
            <person name="de Groot N.N."/>
        </authorList>
    </citation>
    <scope>NUCLEOTIDE SEQUENCE [LARGE SCALE GENOMIC DNA]</scope>
    <source>
        <strain evidence="1 2">CGMCC 1.5012</strain>
    </source>
</reference>